<keyword evidence="7" id="KW-0010">Activator</keyword>
<dbReference type="Proteomes" id="UP000054408">
    <property type="component" value="Unassembled WGS sequence"/>
</dbReference>
<evidence type="ECO:0000256" key="2">
    <source>
        <dbReference type="ARBA" id="ARBA00021000"/>
    </source>
</evidence>
<dbReference type="InterPro" id="IPR009508">
    <property type="entry name" value="Transcrpt_activator_Churchill"/>
</dbReference>
<evidence type="ECO:0000256" key="4">
    <source>
        <dbReference type="ARBA" id="ARBA00022723"/>
    </source>
</evidence>
<reference evidence="9 10" key="1">
    <citation type="submission" date="2010-05" db="EMBL/GenBank/DDBJ databases">
        <title>The Genome Sequence of Thecamonas trahens ATCC 50062.</title>
        <authorList>
            <consortium name="The Broad Institute Genome Sequencing Platform"/>
            <person name="Russ C."/>
            <person name="Cuomo C."/>
            <person name="Shea T."/>
            <person name="Young S.K."/>
            <person name="Zeng Q."/>
            <person name="Koehrsen M."/>
            <person name="Haas B."/>
            <person name="Borodovsky M."/>
            <person name="Guigo R."/>
            <person name="Alvarado L."/>
            <person name="Berlin A."/>
            <person name="Bochicchio J."/>
            <person name="Borenstein D."/>
            <person name="Chapman S."/>
            <person name="Chen Z."/>
            <person name="Freedman E."/>
            <person name="Gellesch M."/>
            <person name="Goldberg J."/>
            <person name="Griggs A."/>
            <person name="Gujja S."/>
            <person name="Heilman E."/>
            <person name="Heiman D."/>
            <person name="Hepburn T."/>
            <person name="Howarth C."/>
            <person name="Jen D."/>
            <person name="Larson L."/>
            <person name="Mehta T."/>
            <person name="Park D."/>
            <person name="Pearson M."/>
            <person name="Roberts A."/>
            <person name="Saif S."/>
            <person name="Shenoy N."/>
            <person name="Sisk P."/>
            <person name="Stolte C."/>
            <person name="Sykes S."/>
            <person name="Thomson T."/>
            <person name="Walk T."/>
            <person name="White J."/>
            <person name="Yandava C."/>
            <person name="Burger G."/>
            <person name="Gray M.W."/>
            <person name="Holland P.W.H."/>
            <person name="King N."/>
            <person name="Lang F.B.F."/>
            <person name="Roger A.J."/>
            <person name="Ruiz-Trillo I."/>
            <person name="Lander E."/>
            <person name="Nusbaum C."/>
        </authorList>
    </citation>
    <scope>NUCLEOTIDE SEQUENCE [LARGE SCALE GENOMIC DNA]</scope>
    <source>
        <strain evidence="9 10">ATCC 50062</strain>
    </source>
</reference>
<dbReference type="eggNOG" id="ENOG502S4AE">
    <property type="taxonomic scope" value="Eukaryota"/>
</dbReference>
<dbReference type="InterPro" id="IPR038543">
    <property type="entry name" value="Churchill_sf"/>
</dbReference>
<dbReference type="GO" id="GO:0045893">
    <property type="term" value="P:positive regulation of DNA-templated transcription"/>
    <property type="evidence" value="ECO:0007669"/>
    <property type="project" value="InterPro"/>
</dbReference>
<dbReference type="Gene3D" id="2.60.40.4240">
    <property type="entry name" value="Transcription activator, Churchill"/>
    <property type="match status" value="1"/>
</dbReference>
<dbReference type="GeneID" id="25567963"/>
<keyword evidence="3" id="KW-0217">Developmental protein</keyword>
<dbReference type="STRING" id="461836.A0A0L0DNA6"/>
<keyword evidence="8" id="KW-0804">Transcription</keyword>
<evidence type="ECO:0000256" key="6">
    <source>
        <dbReference type="ARBA" id="ARBA00023015"/>
    </source>
</evidence>
<dbReference type="EMBL" id="GL349482">
    <property type="protein sequence ID" value="KNC53794.1"/>
    <property type="molecule type" value="Genomic_DNA"/>
</dbReference>
<evidence type="ECO:0000256" key="5">
    <source>
        <dbReference type="ARBA" id="ARBA00022833"/>
    </source>
</evidence>
<accession>A0A0L0DNA6</accession>
<keyword evidence="6" id="KW-0805">Transcription regulation</keyword>
<sequence length="112" mass="12005">MCKDCLRSVCPDRGSMALDTGAYFANYTGCAECSVFRLAVRDKTADEDDEGNETVSFTHVCGACEHVIALHEFSCIVDDGRHEYSMSCLLCGMAEDSRAIGVYDAGAASALT</sequence>
<dbReference type="GO" id="GO:0008270">
    <property type="term" value="F:zinc ion binding"/>
    <property type="evidence" value="ECO:0007669"/>
    <property type="project" value="InterPro"/>
</dbReference>
<gene>
    <name evidence="9" type="ORF">AMSG_09514</name>
</gene>
<dbReference type="OrthoDB" id="5954706at2759"/>
<evidence type="ECO:0000256" key="7">
    <source>
        <dbReference type="ARBA" id="ARBA00023159"/>
    </source>
</evidence>
<dbReference type="RefSeq" id="XP_013754355.1">
    <property type="nucleotide sequence ID" value="XM_013898901.1"/>
</dbReference>
<dbReference type="GO" id="GO:0008543">
    <property type="term" value="P:fibroblast growth factor receptor signaling pathway"/>
    <property type="evidence" value="ECO:0007669"/>
    <property type="project" value="TreeGrafter"/>
</dbReference>
<dbReference type="PANTHER" id="PTHR31931">
    <property type="entry name" value="PROTEIN CHURCHILL"/>
    <property type="match status" value="1"/>
</dbReference>
<evidence type="ECO:0000256" key="8">
    <source>
        <dbReference type="ARBA" id="ARBA00023163"/>
    </source>
</evidence>
<evidence type="ECO:0000313" key="10">
    <source>
        <dbReference type="Proteomes" id="UP000054408"/>
    </source>
</evidence>
<keyword evidence="4" id="KW-0479">Metal-binding</keyword>
<dbReference type="AlphaFoldDB" id="A0A0L0DNA6"/>
<organism evidence="9 10">
    <name type="scientific">Thecamonas trahens ATCC 50062</name>
    <dbReference type="NCBI Taxonomy" id="461836"/>
    <lineage>
        <taxon>Eukaryota</taxon>
        <taxon>Apusozoa</taxon>
        <taxon>Apusomonadida</taxon>
        <taxon>Apusomonadidae</taxon>
        <taxon>Thecamonas</taxon>
    </lineage>
</organism>
<keyword evidence="5" id="KW-0862">Zinc</keyword>
<evidence type="ECO:0000256" key="3">
    <source>
        <dbReference type="ARBA" id="ARBA00022473"/>
    </source>
</evidence>
<evidence type="ECO:0000313" key="9">
    <source>
        <dbReference type="EMBL" id="KNC53794.1"/>
    </source>
</evidence>
<comment type="similarity">
    <text evidence="1">Belongs to the Churchill family.</text>
</comment>
<dbReference type="Pfam" id="PF06573">
    <property type="entry name" value="Churchill"/>
    <property type="match status" value="1"/>
</dbReference>
<dbReference type="OMA" id="ASHEYTF"/>
<protein>
    <recommendedName>
        <fullName evidence="2">Protein Churchill</fullName>
    </recommendedName>
</protein>
<name>A0A0L0DNA6_THETB</name>
<evidence type="ECO:0000256" key="1">
    <source>
        <dbReference type="ARBA" id="ARBA00009577"/>
    </source>
</evidence>
<proteinExistence type="inferred from homology"/>
<dbReference type="PANTHER" id="PTHR31931:SF2">
    <property type="entry name" value="PROTEIN CHURCHILL"/>
    <property type="match status" value="1"/>
</dbReference>
<keyword evidence="10" id="KW-1185">Reference proteome</keyword>